<protein>
    <submittedName>
        <fullName evidence="2">3-hydroxydecanoyl-ACP dehydratase</fullName>
    </submittedName>
</protein>
<accession>A0A2T3JWC7</accession>
<dbReference type="CDD" id="cd01289">
    <property type="entry name" value="FabA_like"/>
    <property type="match status" value="1"/>
</dbReference>
<dbReference type="InterPro" id="IPR016776">
    <property type="entry name" value="ApeP-like_dehydratase"/>
</dbReference>
<dbReference type="RefSeq" id="WP_107189578.1">
    <property type="nucleotide sequence ID" value="NZ_CAMQXB010000021.1"/>
</dbReference>
<dbReference type="AlphaFoldDB" id="A0A2T3JWC7"/>
<evidence type="ECO:0000313" key="4">
    <source>
        <dbReference type="Proteomes" id="UP000241618"/>
    </source>
</evidence>
<dbReference type="InterPro" id="IPR029069">
    <property type="entry name" value="HotDog_dom_sf"/>
</dbReference>
<dbReference type="Proteomes" id="UP000241405">
    <property type="component" value="Unassembled WGS sequence"/>
</dbReference>
<gene>
    <name evidence="2" type="ORF">C9J18_04055</name>
    <name evidence="1" type="ORF">CTM96_04035</name>
</gene>
<dbReference type="STRING" id="659.AYY26_09575"/>
<evidence type="ECO:0000313" key="2">
    <source>
        <dbReference type="EMBL" id="PSU53590.1"/>
    </source>
</evidence>
<dbReference type="Proteomes" id="UP000241618">
    <property type="component" value="Unassembled WGS sequence"/>
</dbReference>
<comment type="caution">
    <text evidence="2">The sequence shown here is derived from an EMBL/GenBank/DDBJ whole genome shotgun (WGS) entry which is preliminary data.</text>
</comment>
<dbReference type="SUPFAM" id="SSF54637">
    <property type="entry name" value="Thioesterase/thiol ester dehydrase-isomerase"/>
    <property type="match status" value="1"/>
</dbReference>
<reference evidence="3 4" key="1">
    <citation type="submission" date="2018-03" db="EMBL/GenBank/DDBJ databases">
        <title>Whole genome sequencing of Histamine producing bacteria.</title>
        <authorList>
            <person name="Butler K."/>
        </authorList>
    </citation>
    <scope>NUCLEOTIDE SEQUENCE [LARGE SCALE GENOMIC DNA]</scope>
    <source>
        <strain evidence="2 4">FS-6.1</strain>
        <strain evidence="1 3">FS-6.2</strain>
    </source>
</reference>
<evidence type="ECO:0000313" key="1">
    <source>
        <dbReference type="EMBL" id="PSU26751.1"/>
    </source>
</evidence>
<name>A0A2T3JWC7_PHOPO</name>
<proteinExistence type="predicted"/>
<dbReference type="EMBL" id="PYMP01000002">
    <property type="protein sequence ID" value="PSU53590.1"/>
    <property type="molecule type" value="Genomic_DNA"/>
</dbReference>
<evidence type="ECO:0000313" key="3">
    <source>
        <dbReference type="Proteomes" id="UP000241405"/>
    </source>
</evidence>
<dbReference type="PIRSF" id="PIRSF020565">
    <property type="entry name" value="3Ho_Ac_ACP_DH_prd"/>
    <property type="match status" value="1"/>
</dbReference>
<organism evidence="2 4">
    <name type="scientific">Photobacterium phosphoreum</name>
    <dbReference type="NCBI Taxonomy" id="659"/>
    <lineage>
        <taxon>Bacteria</taxon>
        <taxon>Pseudomonadati</taxon>
        <taxon>Pseudomonadota</taxon>
        <taxon>Gammaproteobacteria</taxon>
        <taxon>Vibrionales</taxon>
        <taxon>Vibrionaceae</taxon>
        <taxon>Photobacterium</taxon>
    </lineage>
</organism>
<keyword evidence="3" id="KW-1185">Reference proteome</keyword>
<sequence>MTNTPPLAQLLPHDAPMILIDELINVGMENVHCQVTIRSDNLFFNKQSQSVAGYVGIELMAQTIASWSGYHAWQQGKPAPIGFLLGCRRYHSEWSQFNQGVVLDIHAERLMQDNNMAVFSCKIIHQQQIIASCQLNAYLPSEEKIATLLNTKQ</sequence>
<dbReference type="EMBL" id="PYMO01000002">
    <property type="protein sequence ID" value="PSU26751.1"/>
    <property type="molecule type" value="Genomic_DNA"/>
</dbReference>
<dbReference type="Pfam" id="PF22817">
    <property type="entry name" value="ApeP-like"/>
    <property type="match status" value="1"/>
</dbReference>
<dbReference type="Gene3D" id="3.10.129.10">
    <property type="entry name" value="Hotdog Thioesterase"/>
    <property type="match status" value="1"/>
</dbReference>